<evidence type="ECO:0000313" key="1">
    <source>
        <dbReference type="EMBL" id="VUW96579.1"/>
    </source>
</evidence>
<evidence type="ECO:0000313" key="2">
    <source>
        <dbReference type="Proteomes" id="UP000385544"/>
    </source>
</evidence>
<dbReference type="AlphaFoldDB" id="A0A564SNB2"/>
<dbReference type="GO" id="GO:0003978">
    <property type="term" value="F:UDP-glucose 4-epimerase activity"/>
    <property type="evidence" value="ECO:0007669"/>
    <property type="project" value="UniProtKB-EC"/>
</dbReference>
<accession>A0A564SNB2</accession>
<dbReference type="Proteomes" id="UP000385544">
    <property type="component" value="Unassembled WGS sequence"/>
</dbReference>
<dbReference type="EC" id="5.1.3.2" evidence="1"/>
<dbReference type="Gene3D" id="3.90.25.10">
    <property type="entry name" value="UDP-galactose 4-epimerase, domain 1"/>
    <property type="match status" value="1"/>
</dbReference>
<sequence>MTGYPIPSEIADCLGVPDTKLIDSSDKARQVLDLQPKFDNMEMIIETAWKQHSTHLNG</sequence>
<name>A0A564SNB2_STRCV</name>
<reference evidence="1 2" key="1">
    <citation type="submission" date="2019-07" db="EMBL/GenBank/DDBJ databases">
        <authorList>
            <person name="Hibberd C M."/>
            <person name="Gehrig L. J."/>
            <person name="Chang H.-W."/>
            <person name="Venkatesh S."/>
        </authorList>
    </citation>
    <scope>NUCLEOTIDE SEQUENCE [LARGE SCALE GENOMIC DNA]</scope>
    <source>
        <strain evidence="1">Streptococcus_constellatus_SS_Bg39</strain>
    </source>
</reference>
<organism evidence="1 2">
    <name type="scientific">Streptococcus constellatus</name>
    <dbReference type="NCBI Taxonomy" id="76860"/>
    <lineage>
        <taxon>Bacteria</taxon>
        <taxon>Bacillati</taxon>
        <taxon>Bacillota</taxon>
        <taxon>Bacilli</taxon>
        <taxon>Lactobacillales</taxon>
        <taxon>Streptococcaceae</taxon>
        <taxon>Streptococcus</taxon>
        <taxon>Streptococcus anginosus group</taxon>
    </lineage>
</organism>
<proteinExistence type="predicted"/>
<dbReference type="EMBL" id="CABHMZ010000007">
    <property type="protein sequence ID" value="VUW96579.1"/>
    <property type="molecule type" value="Genomic_DNA"/>
</dbReference>
<keyword evidence="1" id="KW-0413">Isomerase</keyword>
<gene>
    <name evidence="1" type="primary">galE_1</name>
    <name evidence="1" type="ORF">SCSS39_00708</name>
</gene>
<protein>
    <submittedName>
        <fullName evidence="1">UDP-glucose 4-epimerase</fullName>
        <ecNumber evidence="1">5.1.3.2</ecNumber>
    </submittedName>
</protein>